<keyword evidence="1" id="KW-0732">Signal</keyword>
<dbReference type="GeneID" id="103506286"/>
<dbReference type="EMBL" id="MG550188">
    <property type="protein sequence ID" value="AWT50622.1"/>
    <property type="molecule type" value="mRNA"/>
</dbReference>
<dbReference type="KEGG" id="dci:103506285"/>
<dbReference type="KEGG" id="dci:103506286"/>
<reference evidence="4 5" key="2">
    <citation type="submission" date="2023-09" db="UniProtKB">
        <authorList>
            <consortium name="RefSeq"/>
        </authorList>
    </citation>
    <scope>IDENTIFICATION</scope>
</reference>
<reference evidence="2" key="1">
    <citation type="submission" date="2017-11" db="EMBL/GenBank/DDBJ databases">
        <title>Characterization and expression profiling of neuropeptides and their receptors in the Asian Citrus Psyllid, Diaphorina citri.</title>
        <authorList>
            <person name="Wang Z."/>
            <person name="Zeng X."/>
        </authorList>
    </citation>
    <scope>NUCLEOTIDE SEQUENCE</scope>
</reference>
<proteinExistence type="evidence at transcript level"/>
<protein>
    <submittedName>
        <fullName evidence="2 4 5">SIFamide</fullName>
    </submittedName>
</protein>
<keyword evidence="3" id="KW-1185">Reference proteome</keyword>
<sequence>MKFTLVCVVFIVSTILLFQMSAATYRKPPFNGSIFGKRSTNTIEFDSNTGKTFASMCEIASQACNSWYASALDKK</sequence>
<name>A0A1S3CVV7_DIACI</name>
<dbReference type="GeneID" id="103506285"/>
<feature type="signal peptide" evidence="1">
    <location>
        <begin position="1"/>
        <end position="22"/>
    </location>
</feature>
<dbReference type="OMA" id="PPMASVC"/>
<dbReference type="GO" id="GO:0007218">
    <property type="term" value="P:neuropeptide signaling pathway"/>
    <property type="evidence" value="ECO:0007669"/>
    <property type="project" value="UniProtKB-KW"/>
</dbReference>
<gene>
    <name evidence="5" type="primary">LOC103506286</name>
    <name evidence="4" type="synonym">LOC103506285</name>
</gene>
<accession>A0A1S3CVV7</accession>
<evidence type="ECO:0000313" key="5">
    <source>
        <dbReference type="RefSeq" id="XP_008468892.1"/>
    </source>
</evidence>
<keyword evidence="4 5" id="KW-0527">Neuropeptide</keyword>
<evidence type="ECO:0000256" key="1">
    <source>
        <dbReference type="SAM" id="SignalP"/>
    </source>
</evidence>
<dbReference type="Proteomes" id="UP000079169">
    <property type="component" value="Unplaced"/>
</dbReference>
<organism evidence="5">
    <name type="scientific">Diaphorina citri</name>
    <name type="common">Asian citrus psyllid</name>
    <dbReference type="NCBI Taxonomy" id="121845"/>
    <lineage>
        <taxon>Eukaryota</taxon>
        <taxon>Metazoa</taxon>
        <taxon>Ecdysozoa</taxon>
        <taxon>Arthropoda</taxon>
        <taxon>Hexapoda</taxon>
        <taxon>Insecta</taxon>
        <taxon>Pterygota</taxon>
        <taxon>Neoptera</taxon>
        <taxon>Paraneoptera</taxon>
        <taxon>Hemiptera</taxon>
        <taxon>Sternorrhyncha</taxon>
        <taxon>Psylloidea</taxon>
        <taxon>Psyllidae</taxon>
        <taxon>Diaphorininae</taxon>
        <taxon>Diaphorina</taxon>
    </lineage>
</organism>
<dbReference type="OrthoDB" id="8190180at2759"/>
<feature type="chain" id="PRO_5010479166" evidence="1">
    <location>
        <begin position="23"/>
        <end position="75"/>
    </location>
</feature>
<dbReference type="RefSeq" id="XP_008468890.1">
    <property type="nucleotide sequence ID" value="XM_008470668.3"/>
</dbReference>
<dbReference type="AlphaFoldDB" id="A0A1S3CVV7"/>
<evidence type="ECO:0000313" key="2">
    <source>
        <dbReference type="EMBL" id="AWT50622.1"/>
    </source>
</evidence>
<dbReference type="PaxDb" id="121845-A0A1S3CVV7"/>
<dbReference type="STRING" id="121845.A0A1S3CVV7"/>
<dbReference type="RefSeq" id="XP_008468892.1">
    <property type="nucleotide sequence ID" value="XM_008470670.3"/>
</dbReference>
<evidence type="ECO:0000313" key="3">
    <source>
        <dbReference type="Proteomes" id="UP000079169"/>
    </source>
</evidence>
<evidence type="ECO:0000313" key="4">
    <source>
        <dbReference type="RefSeq" id="XP_008468890.1"/>
    </source>
</evidence>